<evidence type="ECO:0000313" key="1">
    <source>
        <dbReference type="EMBL" id="OOE12427.1"/>
    </source>
</evidence>
<dbReference type="EMBL" id="MQMF01000002">
    <property type="protein sequence ID" value="OOE12427.1"/>
    <property type="molecule type" value="Genomic_DNA"/>
</dbReference>
<proteinExistence type="predicted"/>
<organism evidence="1 2">
    <name type="scientific">Fictibacillus arsenicus</name>
    <dbReference type="NCBI Taxonomy" id="255247"/>
    <lineage>
        <taxon>Bacteria</taxon>
        <taxon>Bacillati</taxon>
        <taxon>Bacillota</taxon>
        <taxon>Bacilli</taxon>
        <taxon>Bacillales</taxon>
        <taxon>Fictibacillaceae</taxon>
        <taxon>Fictibacillus</taxon>
    </lineage>
</organism>
<sequence>MGNIDKRKRLEEEVFTYKITKNNIVFIDYNGIHITTLKGREAEKIIKRIEQAVTDHEVQLILAKVTGNFKRGNEKDSSKKTGG</sequence>
<dbReference type="Proteomes" id="UP000188597">
    <property type="component" value="Unassembled WGS sequence"/>
</dbReference>
<comment type="caution">
    <text evidence="1">The sequence shown here is derived from an EMBL/GenBank/DDBJ whole genome shotgun (WGS) entry which is preliminary data.</text>
</comment>
<dbReference type="AlphaFoldDB" id="A0A1V3G826"/>
<name>A0A1V3G826_9BACL</name>
<dbReference type="RefSeq" id="WP_077362258.1">
    <property type="nucleotide sequence ID" value="NZ_MQMF01000002.1"/>
</dbReference>
<reference evidence="1 2" key="1">
    <citation type="submission" date="2016-11" db="EMBL/GenBank/DDBJ databases">
        <authorList>
            <person name="Jaros S."/>
            <person name="Januszkiewicz K."/>
            <person name="Wedrychowicz H."/>
        </authorList>
    </citation>
    <scope>NUCLEOTIDE SEQUENCE [LARGE SCALE GENOMIC DNA]</scope>
    <source>
        <strain evidence="1 2">Con a/3</strain>
    </source>
</reference>
<gene>
    <name evidence="1" type="ORF">UN64_10020</name>
</gene>
<accession>A0A1V3G826</accession>
<evidence type="ECO:0000313" key="2">
    <source>
        <dbReference type="Proteomes" id="UP000188597"/>
    </source>
</evidence>
<dbReference type="OrthoDB" id="1707920at2"/>
<protein>
    <submittedName>
        <fullName evidence="1">Uncharacterized protein</fullName>
    </submittedName>
</protein>